<dbReference type="STRING" id="387005.A0A183H5X8"/>
<evidence type="ECO:0000313" key="3">
    <source>
        <dbReference type="WBParaSite" id="OFLC_0000288801-mRNA-1"/>
    </source>
</evidence>
<dbReference type="EMBL" id="UZAJ01001785">
    <property type="protein sequence ID" value="VDO34571.1"/>
    <property type="molecule type" value="Genomic_DNA"/>
</dbReference>
<evidence type="ECO:0000313" key="2">
    <source>
        <dbReference type="Proteomes" id="UP000267606"/>
    </source>
</evidence>
<dbReference type="WBParaSite" id="OFLC_0000288801-mRNA-1">
    <property type="protein sequence ID" value="OFLC_0000288801-mRNA-1"/>
    <property type="gene ID" value="OFLC_0000288801"/>
</dbReference>
<gene>
    <name evidence="1" type="ORF">OFLC_LOCUS2891</name>
</gene>
<name>A0A183H5X8_9BILA</name>
<protein>
    <submittedName>
        <fullName evidence="3">GreA_GreB domain-containing protein</fullName>
    </submittedName>
</protein>
<dbReference type="AlphaFoldDB" id="A0A183H5X8"/>
<organism evidence="3">
    <name type="scientific">Onchocerca flexuosa</name>
    <dbReference type="NCBI Taxonomy" id="387005"/>
    <lineage>
        <taxon>Eukaryota</taxon>
        <taxon>Metazoa</taxon>
        <taxon>Ecdysozoa</taxon>
        <taxon>Nematoda</taxon>
        <taxon>Chromadorea</taxon>
        <taxon>Rhabditida</taxon>
        <taxon>Spirurina</taxon>
        <taxon>Spiruromorpha</taxon>
        <taxon>Filarioidea</taxon>
        <taxon>Onchocercidae</taxon>
        <taxon>Onchocerca</taxon>
    </lineage>
</organism>
<reference evidence="1 2" key="2">
    <citation type="submission" date="2018-11" db="EMBL/GenBank/DDBJ databases">
        <authorList>
            <consortium name="Pathogen Informatics"/>
        </authorList>
    </citation>
    <scope>NUCLEOTIDE SEQUENCE [LARGE SCALE GENOMIC DNA]</scope>
</reference>
<proteinExistence type="predicted"/>
<accession>A0A183H5X8</accession>
<reference evidence="3" key="1">
    <citation type="submission" date="2016-06" db="UniProtKB">
        <authorList>
            <consortium name="WormBaseParasite"/>
        </authorList>
    </citation>
    <scope>IDENTIFICATION</scope>
</reference>
<sequence>MGRERFSAGQRTSLGLTRSLDDGRAEVISMNVETGSKSIMQLKDVG</sequence>
<dbReference type="Proteomes" id="UP000267606">
    <property type="component" value="Unassembled WGS sequence"/>
</dbReference>
<evidence type="ECO:0000313" key="1">
    <source>
        <dbReference type="EMBL" id="VDO34571.1"/>
    </source>
</evidence>
<keyword evidence="2" id="KW-1185">Reference proteome</keyword>